<dbReference type="GO" id="GO:0004252">
    <property type="term" value="F:serine-type endopeptidase activity"/>
    <property type="evidence" value="ECO:0007669"/>
    <property type="project" value="InterPro"/>
</dbReference>
<evidence type="ECO:0000256" key="2">
    <source>
        <dbReference type="ARBA" id="ARBA00022670"/>
    </source>
</evidence>
<evidence type="ECO:0000256" key="6">
    <source>
        <dbReference type="ARBA" id="ARBA00023136"/>
    </source>
</evidence>
<sequence length="403" mass="45265">MPPTSRGAFLVLRLIRHASSASTINTRTAHTRTLPPLPSLPTPKRTPQFKTPSRIHAESQPSNPRPSIFQVLRSPTTRRLVWYLVFVVPPVAFFLSQFPLRIATVRGPSMQPYLNPTHSPDLPEPAPDRILLQKVTFPGRPSVVFNNPPFQLHRGQIVIFYAPHDPKKWAIKRIVAVPGDRVTPRPSYPGGDGPVVVPYNHIWVEGDADGRDKTVDSNWYGPISQNLVIGVAKAAWTPWSWPWQWRGLGNWTDHDYPAKRQGRVEEDVVGEAKVDPDKVHMGQAFADGTAARELIALQAKRQRLPEMMADRKKLDKLRTIYTYAKLELEENNPESVDVAQALVDELETAFKSVGLHEDGSEIPPIPYAIQEEESKRKEFEKYLDKQRAKGAISASSPTDLSTA</sequence>
<keyword evidence="9" id="KW-0732">Signal</keyword>
<gene>
    <name evidence="11" type="ORF">PV08_07397</name>
</gene>
<evidence type="ECO:0000256" key="8">
    <source>
        <dbReference type="SAM" id="Phobius"/>
    </source>
</evidence>
<evidence type="ECO:0000259" key="10">
    <source>
        <dbReference type="Pfam" id="PF10502"/>
    </source>
</evidence>
<dbReference type="STRING" id="91928.A0A0D2B6T9"/>
<dbReference type="PANTHER" id="PTHR46041">
    <property type="entry name" value="MITOCHONDRIAL INNER MEMBRANE PROTEASE SUBUNIT 2"/>
    <property type="match status" value="1"/>
</dbReference>
<feature type="region of interest" description="Disordered" evidence="7">
    <location>
        <begin position="23"/>
        <end position="66"/>
    </location>
</feature>
<dbReference type="InterPro" id="IPR037730">
    <property type="entry name" value="IMP2"/>
</dbReference>
<keyword evidence="12" id="KW-1185">Reference proteome</keyword>
<keyword evidence="2" id="KW-0645">Protease</keyword>
<keyword evidence="5 8" id="KW-1133">Transmembrane helix</keyword>
<feature type="signal peptide" evidence="9">
    <location>
        <begin position="1"/>
        <end position="20"/>
    </location>
</feature>
<feature type="domain" description="Peptidase S26" evidence="10">
    <location>
        <begin position="103"/>
        <end position="183"/>
    </location>
</feature>
<dbReference type="GeneID" id="27334480"/>
<dbReference type="AlphaFoldDB" id="A0A0D2B6T9"/>
<organism evidence="11 12">
    <name type="scientific">Exophiala spinifera</name>
    <dbReference type="NCBI Taxonomy" id="91928"/>
    <lineage>
        <taxon>Eukaryota</taxon>
        <taxon>Fungi</taxon>
        <taxon>Dikarya</taxon>
        <taxon>Ascomycota</taxon>
        <taxon>Pezizomycotina</taxon>
        <taxon>Eurotiomycetes</taxon>
        <taxon>Chaetothyriomycetidae</taxon>
        <taxon>Chaetothyriales</taxon>
        <taxon>Herpotrichiellaceae</taxon>
        <taxon>Exophiala</taxon>
    </lineage>
</organism>
<reference evidence="11 12" key="1">
    <citation type="submission" date="2015-01" db="EMBL/GenBank/DDBJ databases">
        <title>The Genome Sequence of Exophiala spinifera CBS89968.</title>
        <authorList>
            <consortium name="The Broad Institute Genomics Platform"/>
            <person name="Cuomo C."/>
            <person name="de Hoog S."/>
            <person name="Gorbushina A."/>
            <person name="Stielow B."/>
            <person name="Teixiera M."/>
            <person name="Abouelleil A."/>
            <person name="Chapman S.B."/>
            <person name="Priest M."/>
            <person name="Young S.K."/>
            <person name="Wortman J."/>
            <person name="Nusbaum C."/>
            <person name="Birren B."/>
        </authorList>
    </citation>
    <scope>NUCLEOTIDE SEQUENCE [LARGE SCALE GENOMIC DNA]</scope>
    <source>
        <strain evidence="11 12">CBS 89968</strain>
    </source>
</reference>
<accession>A0A0D2B6T9</accession>
<dbReference type="InterPro" id="IPR019533">
    <property type="entry name" value="Peptidase_S26"/>
</dbReference>
<comment type="subcellular location">
    <subcellularLocation>
        <location evidence="1">Membrane</location>
        <topology evidence="1">Single-pass membrane protein</topology>
    </subcellularLocation>
</comment>
<dbReference type="EMBL" id="KN847496">
    <property type="protein sequence ID" value="KIW14613.1"/>
    <property type="molecule type" value="Genomic_DNA"/>
</dbReference>
<dbReference type="GO" id="GO:0006465">
    <property type="term" value="P:signal peptide processing"/>
    <property type="evidence" value="ECO:0007669"/>
    <property type="project" value="InterPro"/>
</dbReference>
<protein>
    <recommendedName>
        <fullName evidence="10">Peptidase S26 domain-containing protein</fullName>
    </recommendedName>
</protein>
<evidence type="ECO:0000256" key="3">
    <source>
        <dbReference type="ARBA" id="ARBA00022692"/>
    </source>
</evidence>
<dbReference type="PANTHER" id="PTHR46041:SF2">
    <property type="entry name" value="MITOCHONDRIAL INNER MEMBRANE PROTEASE SUBUNIT 2"/>
    <property type="match status" value="1"/>
</dbReference>
<dbReference type="HOGENOM" id="CLU_048136_0_0_1"/>
<feature type="chain" id="PRO_5002249538" description="Peptidase S26 domain-containing protein" evidence="9">
    <location>
        <begin position="21"/>
        <end position="403"/>
    </location>
</feature>
<dbReference type="GO" id="GO:0042720">
    <property type="term" value="C:mitochondrial inner membrane peptidase complex"/>
    <property type="evidence" value="ECO:0007669"/>
    <property type="project" value="InterPro"/>
</dbReference>
<feature type="transmembrane region" description="Helical" evidence="8">
    <location>
        <begin position="80"/>
        <end position="100"/>
    </location>
</feature>
<dbReference type="SUPFAM" id="SSF51306">
    <property type="entry name" value="LexA/Signal peptidase"/>
    <property type="match status" value="1"/>
</dbReference>
<proteinExistence type="predicted"/>
<evidence type="ECO:0000256" key="1">
    <source>
        <dbReference type="ARBA" id="ARBA00004167"/>
    </source>
</evidence>
<name>A0A0D2B6T9_9EURO</name>
<keyword evidence="4" id="KW-0378">Hydrolase</keyword>
<dbReference type="Gene3D" id="2.10.109.10">
    <property type="entry name" value="Umud Fragment, subunit A"/>
    <property type="match status" value="1"/>
</dbReference>
<keyword evidence="3 8" id="KW-0812">Transmembrane</keyword>
<keyword evidence="6 8" id="KW-0472">Membrane</keyword>
<dbReference type="Pfam" id="PF10502">
    <property type="entry name" value="Peptidase_S26"/>
    <property type="match status" value="1"/>
</dbReference>
<dbReference type="CDD" id="cd06530">
    <property type="entry name" value="S26_SPase_I"/>
    <property type="match status" value="1"/>
</dbReference>
<evidence type="ECO:0000256" key="9">
    <source>
        <dbReference type="SAM" id="SignalP"/>
    </source>
</evidence>
<evidence type="ECO:0000256" key="5">
    <source>
        <dbReference type="ARBA" id="ARBA00022989"/>
    </source>
</evidence>
<dbReference type="RefSeq" id="XP_016234829.1">
    <property type="nucleotide sequence ID" value="XM_016381727.1"/>
</dbReference>
<dbReference type="Proteomes" id="UP000053328">
    <property type="component" value="Unassembled WGS sequence"/>
</dbReference>
<dbReference type="InterPro" id="IPR036286">
    <property type="entry name" value="LexA/Signal_pep-like_sf"/>
</dbReference>
<evidence type="ECO:0000256" key="4">
    <source>
        <dbReference type="ARBA" id="ARBA00022801"/>
    </source>
</evidence>
<evidence type="ECO:0000313" key="11">
    <source>
        <dbReference type="EMBL" id="KIW14613.1"/>
    </source>
</evidence>
<dbReference type="OrthoDB" id="9996127at2759"/>
<evidence type="ECO:0000256" key="7">
    <source>
        <dbReference type="SAM" id="MobiDB-lite"/>
    </source>
</evidence>
<evidence type="ECO:0000313" key="12">
    <source>
        <dbReference type="Proteomes" id="UP000053328"/>
    </source>
</evidence>
<dbReference type="VEuPathDB" id="FungiDB:PV08_07397"/>
<dbReference type="GO" id="GO:0006627">
    <property type="term" value="P:protein processing involved in protein targeting to mitochondrion"/>
    <property type="evidence" value="ECO:0007669"/>
    <property type="project" value="InterPro"/>
</dbReference>